<accession>A0A3G3BW10</accession>
<name>A0A3G3BW10_9CAUD</name>
<dbReference type="EMBL" id="MH884509">
    <property type="protein sequence ID" value="AYP68444.1"/>
    <property type="molecule type" value="Genomic_DNA"/>
</dbReference>
<reference evidence="1 2" key="1">
    <citation type="submission" date="2018-09" db="EMBL/GenBank/DDBJ databases">
        <title>Comparative Genomic Analysis of Eight Novel Haloalkaliphilic Bacteriophages from Lake Elmenteita, Kenya.</title>
        <authorList>
            <person name="Akhwale J.K."/>
        </authorList>
    </citation>
    <scope>NUCLEOTIDE SEQUENCE [LARGE SCALE GENOMIC DNA]</scope>
</reference>
<gene>
    <name evidence="1" type="ORF">BboS125_00075</name>
</gene>
<keyword evidence="2" id="KW-1185">Reference proteome</keyword>
<evidence type="ECO:0000313" key="1">
    <source>
        <dbReference type="EMBL" id="AYP68444.1"/>
    </source>
</evidence>
<proteinExistence type="predicted"/>
<dbReference type="Proteomes" id="UP000275028">
    <property type="component" value="Segment"/>
</dbReference>
<evidence type="ECO:0008006" key="3">
    <source>
        <dbReference type="Google" id="ProtNLM"/>
    </source>
</evidence>
<evidence type="ECO:0000313" key="2">
    <source>
        <dbReference type="Proteomes" id="UP000275028"/>
    </source>
</evidence>
<protein>
    <recommendedName>
        <fullName evidence="3">HK97 gp10 family phage protein</fullName>
    </recommendedName>
</protein>
<organism evidence="1 2">
    <name type="scientific">Bacillus phage vB_BboS-125</name>
    <dbReference type="NCBI Taxonomy" id="2419618"/>
    <lineage>
        <taxon>Viruses</taxon>
        <taxon>Duplodnaviria</taxon>
        <taxon>Heunggongvirae</taxon>
        <taxon>Uroviricota</taxon>
        <taxon>Caudoviricetes</taxon>
        <taxon>Elmenteitavirus</taxon>
        <taxon>Elmenteitavirus ev125</taxon>
    </lineage>
</organism>
<sequence>MGKVVRITTRGLEEWQKALLKMQHEGVDQMKDRILRTTGLRIQEYLDDLTPARSGRLKGSMSAGHPDNVFKIQVGRTSYVFVGTSVEYAAAVNDGHTQRAGRFVPGFWSSGTFHYQPGAREGMVLTGKVIPGAFMFEKAQEYTEEDIPTIMEFETRRTFEEIFGG</sequence>